<dbReference type="RefSeq" id="WP_371708531.1">
    <property type="nucleotide sequence ID" value="NZ_JBGOOL010000101.1"/>
</dbReference>
<dbReference type="Pfam" id="PF03235">
    <property type="entry name" value="GmrSD_N"/>
    <property type="match status" value="1"/>
</dbReference>
<proteinExistence type="predicted"/>
<gene>
    <name evidence="2" type="ORF">ACED57_22075</name>
</gene>
<feature type="domain" description="GmrSD restriction endonucleases N-terminal" evidence="1">
    <location>
        <begin position="11"/>
        <end position="159"/>
    </location>
</feature>
<comment type="caution">
    <text evidence="2">The sequence shown here is derived from an EMBL/GenBank/DDBJ whole genome shotgun (WGS) entry which is preliminary data.</text>
</comment>
<evidence type="ECO:0000259" key="1">
    <source>
        <dbReference type="Pfam" id="PF03235"/>
    </source>
</evidence>
<evidence type="ECO:0000313" key="2">
    <source>
        <dbReference type="EMBL" id="MEZ8055803.1"/>
    </source>
</evidence>
<protein>
    <submittedName>
        <fullName evidence="2">DUF262 domain-containing protein</fullName>
    </submittedName>
</protein>
<name>A0ABV4KVI5_9VIBR</name>
<evidence type="ECO:0000313" key="3">
    <source>
        <dbReference type="Proteomes" id="UP001569175"/>
    </source>
</evidence>
<reference evidence="2 3" key="1">
    <citation type="submission" date="2024-06" db="EMBL/GenBank/DDBJ databases">
        <authorList>
            <person name="Steensen K."/>
            <person name="Seneca J."/>
            <person name="Bartlau N."/>
            <person name="Yu A.X."/>
            <person name="Polz M.F."/>
        </authorList>
    </citation>
    <scope>NUCLEOTIDE SEQUENCE [LARGE SCALE GENOMIC DNA]</scope>
    <source>
        <strain evidence="2 3">1F9</strain>
    </source>
</reference>
<dbReference type="PANTHER" id="PTHR39639:SF1">
    <property type="entry name" value="DUF262 DOMAIN-CONTAINING PROTEIN"/>
    <property type="match status" value="1"/>
</dbReference>
<dbReference type="InterPro" id="IPR004919">
    <property type="entry name" value="GmrSD_N"/>
</dbReference>
<dbReference type="Proteomes" id="UP001569175">
    <property type="component" value="Unassembled WGS sequence"/>
</dbReference>
<accession>A0ABV4KVI5</accession>
<dbReference type="EMBL" id="JBGOOL010000101">
    <property type="protein sequence ID" value="MEZ8055803.1"/>
    <property type="molecule type" value="Genomic_DNA"/>
</dbReference>
<keyword evidence="3" id="KW-1185">Reference proteome</keyword>
<dbReference type="PANTHER" id="PTHR39639">
    <property type="entry name" value="CHROMOSOME 16, WHOLE GENOME SHOTGUN SEQUENCE"/>
    <property type="match status" value="1"/>
</dbReference>
<organism evidence="2 3">
    <name type="scientific">Vibrio atlanticus</name>
    <dbReference type="NCBI Taxonomy" id="693153"/>
    <lineage>
        <taxon>Bacteria</taxon>
        <taxon>Pseudomonadati</taxon>
        <taxon>Pseudomonadota</taxon>
        <taxon>Gammaproteobacteria</taxon>
        <taxon>Vibrionales</taxon>
        <taxon>Vibrionaceae</taxon>
        <taxon>Vibrio</taxon>
    </lineage>
</organism>
<sequence>MRIQTSDPDIYSIYNRIRRGLIDLQPDFQRGEVWKTPKKQRLIDSILRGWHIPPVHLISDPIADRLEVLDGQQRLVSIRDFLNNEFPINGFLEPLDDEINSLDGLFWDDLKNNYRDKIELFTIRFLTISDYKIGEPGELFHRLNHPTNLTPAEQRNAFFGESRQQVKLLADTMVNLGYCRETIGFTNSRMAYDDVVAKILITMDQGTLAKKITSSTITDKYRSNLGFASEHVQKLEQALETFIYAIRAGSGRVKLNKASFHSWVLFVCLLNEHRICTKNLSTFIIDFEESRNSLNQDFITLSKFRVTSEGLYQALKIFSDRSASRVADTSSVILRDIVLVAFYYVYQGFISNDKNLMVLVDSVSHALNRGKVTEDALLALSKKLYWRDL</sequence>